<dbReference type="Proteomes" id="UP000499080">
    <property type="component" value="Unassembled WGS sequence"/>
</dbReference>
<proteinExistence type="predicted"/>
<sequence>MAPKVGIVEVPVAFVKSISRKPERHVRSEKEPVLTDEERRVPIKPCGRPHRICDTLGYFTCVIPVGARCCRGFQYDQKTNKCRKIH</sequence>
<evidence type="ECO:0000313" key="1">
    <source>
        <dbReference type="EMBL" id="GBN04500.1"/>
    </source>
</evidence>
<accession>A0A4Y2KR62</accession>
<dbReference type="AlphaFoldDB" id="A0A4Y2KR62"/>
<protein>
    <submittedName>
        <fullName evidence="1">Uncharacterized protein</fullName>
    </submittedName>
</protein>
<organism evidence="1 2">
    <name type="scientific">Araneus ventricosus</name>
    <name type="common">Orbweaver spider</name>
    <name type="synonym">Epeira ventricosa</name>
    <dbReference type="NCBI Taxonomy" id="182803"/>
    <lineage>
        <taxon>Eukaryota</taxon>
        <taxon>Metazoa</taxon>
        <taxon>Ecdysozoa</taxon>
        <taxon>Arthropoda</taxon>
        <taxon>Chelicerata</taxon>
        <taxon>Arachnida</taxon>
        <taxon>Araneae</taxon>
        <taxon>Araneomorphae</taxon>
        <taxon>Entelegynae</taxon>
        <taxon>Araneoidea</taxon>
        <taxon>Araneidae</taxon>
        <taxon>Araneus</taxon>
    </lineage>
</organism>
<evidence type="ECO:0000313" key="2">
    <source>
        <dbReference type="Proteomes" id="UP000499080"/>
    </source>
</evidence>
<keyword evidence="2" id="KW-1185">Reference proteome</keyword>
<reference evidence="1 2" key="1">
    <citation type="journal article" date="2019" name="Sci. Rep.">
        <title>Orb-weaving spider Araneus ventricosus genome elucidates the spidroin gene catalogue.</title>
        <authorList>
            <person name="Kono N."/>
            <person name="Nakamura H."/>
            <person name="Ohtoshi R."/>
            <person name="Moran D.A.P."/>
            <person name="Shinohara A."/>
            <person name="Yoshida Y."/>
            <person name="Fujiwara M."/>
            <person name="Mori M."/>
            <person name="Tomita M."/>
            <person name="Arakawa K."/>
        </authorList>
    </citation>
    <scope>NUCLEOTIDE SEQUENCE [LARGE SCALE GENOMIC DNA]</scope>
</reference>
<dbReference type="EMBL" id="BGPR01004889">
    <property type="protein sequence ID" value="GBN04500.1"/>
    <property type="molecule type" value="Genomic_DNA"/>
</dbReference>
<dbReference type="OrthoDB" id="6428907at2759"/>
<comment type="caution">
    <text evidence="1">The sequence shown here is derived from an EMBL/GenBank/DDBJ whole genome shotgun (WGS) entry which is preliminary data.</text>
</comment>
<gene>
    <name evidence="1" type="ORF">AVEN_74063_1</name>
</gene>
<name>A0A4Y2KR62_ARAVE</name>